<feature type="binding site" evidence="2">
    <location>
        <position position="73"/>
    </location>
    <ligand>
        <name>Mg(2+)</name>
        <dbReference type="ChEBI" id="CHEBI:18420"/>
        <label>2</label>
    </ligand>
</feature>
<keyword evidence="2 5" id="KW-0418">Kinase</keyword>
<evidence type="ECO:0000259" key="4">
    <source>
        <dbReference type="Pfam" id="PF02769"/>
    </source>
</evidence>
<keyword evidence="6" id="KW-1185">Reference proteome</keyword>
<feature type="binding site" evidence="2">
    <location>
        <begin position="119"/>
        <end position="120"/>
    </location>
    <ligand>
        <name>ATP</name>
        <dbReference type="ChEBI" id="CHEBI:30616"/>
    </ligand>
</feature>
<feature type="binding site" evidence="2">
    <location>
        <position position="45"/>
    </location>
    <ligand>
        <name>Mg(2+)</name>
        <dbReference type="ChEBI" id="CHEBI:18420"/>
        <label>1</label>
    </ligand>
</feature>
<evidence type="ECO:0000313" key="5">
    <source>
        <dbReference type="EMBL" id="EFY06799.1"/>
    </source>
</evidence>
<feature type="binding site" evidence="2">
    <location>
        <position position="45"/>
    </location>
    <ligand>
        <name>Mg(2+)</name>
        <dbReference type="ChEBI" id="CHEBI:18420"/>
        <label>2</label>
    </ligand>
</feature>
<dbReference type="GO" id="GO:0009228">
    <property type="term" value="P:thiamine biosynthetic process"/>
    <property type="evidence" value="ECO:0007669"/>
    <property type="project" value="UniProtKB-KW"/>
</dbReference>
<dbReference type="STRING" id="762983.HMPREF9444_01416"/>
<dbReference type="GO" id="GO:0009229">
    <property type="term" value="P:thiamine diphosphate biosynthetic process"/>
    <property type="evidence" value="ECO:0007669"/>
    <property type="project" value="UniProtKB-UniRule"/>
</dbReference>
<organism evidence="5 6">
    <name type="scientific">Succinatimonas hippei (strain DSM 22608 / JCM 16073 / KCTC 15190 / YIT 12066)</name>
    <dbReference type="NCBI Taxonomy" id="762983"/>
    <lineage>
        <taxon>Bacteria</taxon>
        <taxon>Pseudomonadati</taxon>
        <taxon>Pseudomonadota</taxon>
        <taxon>Gammaproteobacteria</taxon>
        <taxon>Aeromonadales</taxon>
        <taxon>Succinivibrionaceae</taxon>
        <taxon>Succinatimonas</taxon>
    </lineage>
</organism>
<name>E8LL11_SUCHY</name>
<dbReference type="Pfam" id="PF00586">
    <property type="entry name" value="AIRS"/>
    <property type="match status" value="1"/>
</dbReference>
<dbReference type="PANTHER" id="PTHR30270">
    <property type="entry name" value="THIAMINE-MONOPHOSPHATE KINASE"/>
    <property type="match status" value="1"/>
</dbReference>
<gene>
    <name evidence="2 5" type="primary">thiL</name>
    <name evidence="5" type="ORF">HMPREF9444_01416</name>
</gene>
<feature type="binding site" evidence="2">
    <location>
        <position position="211"/>
    </location>
    <ligand>
        <name>ATP</name>
        <dbReference type="ChEBI" id="CHEBI:30616"/>
    </ligand>
</feature>
<feature type="binding site" evidence="2">
    <location>
        <position position="209"/>
    </location>
    <ligand>
        <name>Mg(2+)</name>
        <dbReference type="ChEBI" id="CHEBI:18420"/>
        <label>3</label>
    </ligand>
</feature>
<proteinExistence type="inferred from homology"/>
<feature type="binding site" evidence="2">
    <location>
        <position position="73"/>
    </location>
    <ligand>
        <name>Mg(2+)</name>
        <dbReference type="ChEBI" id="CHEBI:18420"/>
        <label>4</label>
    </ligand>
</feature>
<comment type="caution">
    <text evidence="2">Lacks conserved residue(s) required for the propagation of feature annotation.</text>
</comment>
<dbReference type="Gene3D" id="3.90.650.10">
    <property type="entry name" value="PurM-like C-terminal domain"/>
    <property type="match status" value="1"/>
</dbReference>
<feature type="binding site" evidence="2">
    <location>
        <position position="52"/>
    </location>
    <ligand>
        <name>substrate</name>
    </ligand>
</feature>
<dbReference type="RefSeq" id="WP_009143599.1">
    <property type="nucleotide sequence ID" value="NZ_GL831014.1"/>
</dbReference>
<dbReference type="InterPro" id="IPR010918">
    <property type="entry name" value="PurM-like_C_dom"/>
</dbReference>
<reference evidence="5 6" key="1">
    <citation type="submission" date="2011-01" db="EMBL/GenBank/DDBJ databases">
        <authorList>
            <person name="Weinstock G."/>
            <person name="Sodergren E."/>
            <person name="Clifton S."/>
            <person name="Fulton L."/>
            <person name="Fulton B."/>
            <person name="Courtney L."/>
            <person name="Fronick C."/>
            <person name="Harrison M."/>
            <person name="Strong C."/>
            <person name="Farmer C."/>
            <person name="Delahaunty K."/>
            <person name="Markovic C."/>
            <person name="Hall O."/>
            <person name="Minx P."/>
            <person name="Tomlinson C."/>
            <person name="Mitreva M."/>
            <person name="Hou S."/>
            <person name="Chen J."/>
            <person name="Wollam A."/>
            <person name="Pepin K.H."/>
            <person name="Johnson M."/>
            <person name="Bhonagiri V."/>
            <person name="Zhang X."/>
            <person name="Suruliraj S."/>
            <person name="Warren W."/>
            <person name="Chinwalla A."/>
            <person name="Mardis E.R."/>
            <person name="Wilson R.K."/>
        </authorList>
    </citation>
    <scope>NUCLEOTIDE SEQUENCE [LARGE SCALE GENOMIC DNA]</scope>
    <source>
        <strain evidence="6">DSM 22608 / JCM 16073 / KCTC 15190 / YIT 12066</strain>
    </source>
</reference>
<feature type="binding site" evidence="2">
    <location>
        <position position="28"/>
    </location>
    <ligand>
        <name>Mg(2+)</name>
        <dbReference type="ChEBI" id="CHEBI:18420"/>
        <label>4</label>
    </ligand>
</feature>
<dbReference type="InterPro" id="IPR036676">
    <property type="entry name" value="PurM-like_C_sf"/>
</dbReference>
<dbReference type="EMBL" id="AEVO01000080">
    <property type="protein sequence ID" value="EFY06799.1"/>
    <property type="molecule type" value="Genomic_DNA"/>
</dbReference>
<dbReference type="HOGENOM" id="CLU_046964_3_0_6"/>
<evidence type="ECO:0000256" key="2">
    <source>
        <dbReference type="HAMAP-Rule" id="MF_02128"/>
    </source>
</evidence>
<evidence type="ECO:0000313" key="6">
    <source>
        <dbReference type="Proteomes" id="UP000018458"/>
    </source>
</evidence>
<dbReference type="InterPro" id="IPR036921">
    <property type="entry name" value="PurM-like_N_sf"/>
</dbReference>
<dbReference type="SUPFAM" id="SSF56042">
    <property type="entry name" value="PurM C-terminal domain-like"/>
    <property type="match status" value="1"/>
</dbReference>
<feature type="binding site" evidence="2">
    <location>
        <position position="43"/>
    </location>
    <ligand>
        <name>Mg(2+)</name>
        <dbReference type="ChEBI" id="CHEBI:18420"/>
        <label>4</label>
    </ligand>
</feature>
<dbReference type="InterPro" id="IPR016188">
    <property type="entry name" value="PurM-like_N"/>
</dbReference>
<keyword evidence="2 5" id="KW-0808">Transferase</keyword>
<evidence type="ECO:0000259" key="3">
    <source>
        <dbReference type="Pfam" id="PF00586"/>
    </source>
</evidence>
<comment type="pathway">
    <text evidence="2">Cofactor biosynthesis; thiamine diphosphate biosynthesis; thiamine diphosphate from thiamine phosphate: step 1/1.</text>
</comment>
<comment type="catalytic activity">
    <reaction evidence="2">
        <text>thiamine phosphate + ATP = thiamine diphosphate + ADP</text>
        <dbReference type="Rhea" id="RHEA:15913"/>
        <dbReference type="ChEBI" id="CHEBI:30616"/>
        <dbReference type="ChEBI" id="CHEBI:37575"/>
        <dbReference type="ChEBI" id="CHEBI:58937"/>
        <dbReference type="ChEBI" id="CHEBI:456216"/>
        <dbReference type="EC" id="2.7.4.16"/>
    </reaction>
</comment>
<keyword evidence="1 2" id="KW-0784">Thiamine biosynthesis</keyword>
<comment type="caution">
    <text evidence="5">The sequence shown here is derived from an EMBL/GenBank/DDBJ whole genome shotgun (WGS) entry which is preliminary data.</text>
</comment>
<keyword evidence="2" id="KW-0067">ATP-binding</keyword>
<feature type="binding site" evidence="2">
    <location>
        <position position="143"/>
    </location>
    <ligand>
        <name>ATP</name>
        <dbReference type="ChEBI" id="CHEBI:30616"/>
    </ligand>
</feature>
<comment type="similarity">
    <text evidence="2">Belongs to the thiamine-monophosphate kinase family.</text>
</comment>
<keyword evidence="2" id="KW-0460">Magnesium</keyword>
<feature type="domain" description="PurM-like N-terminal" evidence="3">
    <location>
        <begin position="26"/>
        <end position="136"/>
    </location>
</feature>
<dbReference type="CDD" id="cd02194">
    <property type="entry name" value="ThiL"/>
    <property type="match status" value="1"/>
</dbReference>
<dbReference type="Proteomes" id="UP000018458">
    <property type="component" value="Unassembled WGS sequence"/>
</dbReference>
<feature type="binding site" evidence="2">
    <location>
        <position position="212"/>
    </location>
    <ligand>
        <name>Mg(2+)</name>
        <dbReference type="ChEBI" id="CHEBI:18420"/>
        <label>5</label>
    </ligand>
</feature>
<dbReference type="NCBIfam" id="TIGR01379">
    <property type="entry name" value="thiL"/>
    <property type="match status" value="1"/>
</dbReference>
<feature type="binding site" evidence="2">
    <location>
        <position position="316"/>
    </location>
    <ligand>
        <name>substrate</name>
    </ligand>
</feature>
<dbReference type="eggNOG" id="COG0611">
    <property type="taxonomic scope" value="Bacteria"/>
</dbReference>
<dbReference type="GO" id="GO:0009030">
    <property type="term" value="F:thiamine-phosphate kinase activity"/>
    <property type="evidence" value="ECO:0007669"/>
    <property type="project" value="UniProtKB-UniRule"/>
</dbReference>
<dbReference type="Gene3D" id="3.30.1330.10">
    <property type="entry name" value="PurM-like, N-terminal domain"/>
    <property type="match status" value="1"/>
</dbReference>
<accession>E8LL11</accession>
<feature type="binding site" evidence="2">
    <location>
        <position position="44"/>
    </location>
    <ligand>
        <name>Mg(2+)</name>
        <dbReference type="ChEBI" id="CHEBI:18420"/>
        <label>1</label>
    </ligand>
</feature>
<dbReference type="PIRSF" id="PIRSF005303">
    <property type="entry name" value="Thiam_monoph_kin"/>
    <property type="match status" value="1"/>
</dbReference>
<comment type="miscellaneous">
    <text evidence="2">Reaction mechanism of ThiL seems to utilize a direct, inline transfer of the gamma-phosphate of ATP to TMP rather than a phosphorylated enzyme intermediate.</text>
</comment>
<dbReference type="GO" id="GO:0000287">
    <property type="term" value="F:magnesium ion binding"/>
    <property type="evidence" value="ECO:0007669"/>
    <property type="project" value="UniProtKB-UniRule"/>
</dbReference>
<dbReference type="EC" id="2.7.4.16" evidence="2"/>
<feature type="binding site" evidence="2">
    <location>
        <position position="120"/>
    </location>
    <ligand>
        <name>Mg(2+)</name>
        <dbReference type="ChEBI" id="CHEBI:18420"/>
        <label>1</label>
    </ligand>
</feature>
<dbReference type="GO" id="GO:0005524">
    <property type="term" value="F:ATP binding"/>
    <property type="evidence" value="ECO:0007669"/>
    <property type="project" value="UniProtKB-UniRule"/>
</dbReference>
<dbReference type="SUPFAM" id="SSF55326">
    <property type="entry name" value="PurM N-terminal domain-like"/>
    <property type="match status" value="1"/>
</dbReference>
<comment type="function">
    <text evidence="2">Catalyzes the ATP-dependent phosphorylation of thiamine-monophosphate (TMP) to form thiamine-pyrophosphate (TPP), the active form of vitamin B1.</text>
</comment>
<keyword evidence="2" id="KW-0479">Metal-binding</keyword>
<feature type="binding site" evidence="2">
    <location>
        <position position="73"/>
    </location>
    <ligand>
        <name>Mg(2+)</name>
        <dbReference type="ChEBI" id="CHEBI:18420"/>
        <label>3</label>
    </ligand>
</feature>
<dbReference type="HAMAP" id="MF_02128">
    <property type="entry name" value="TMP_kinase"/>
    <property type="match status" value="1"/>
</dbReference>
<keyword evidence="2" id="KW-0547">Nucleotide-binding</keyword>
<dbReference type="Pfam" id="PF02769">
    <property type="entry name" value="AIRS_C"/>
    <property type="match status" value="1"/>
</dbReference>
<dbReference type="PANTHER" id="PTHR30270:SF0">
    <property type="entry name" value="THIAMINE-MONOPHOSPHATE KINASE"/>
    <property type="match status" value="1"/>
</dbReference>
<dbReference type="InterPro" id="IPR006283">
    <property type="entry name" value="ThiL-like"/>
</dbReference>
<evidence type="ECO:0000256" key="1">
    <source>
        <dbReference type="ARBA" id="ARBA00022977"/>
    </source>
</evidence>
<feature type="domain" description="PurM-like C-terminal" evidence="4">
    <location>
        <begin position="148"/>
        <end position="302"/>
    </location>
</feature>
<dbReference type="UniPathway" id="UPA00060">
    <property type="reaction ID" value="UER00142"/>
</dbReference>
<dbReference type="AlphaFoldDB" id="E8LL11"/>
<protein>
    <recommendedName>
        <fullName evidence="2">Thiamine-monophosphate kinase</fullName>
        <shortName evidence="2">TMP kinase</shortName>
        <shortName evidence="2">Thiamine-phosphate kinase</shortName>
        <ecNumber evidence="2">2.7.4.16</ecNumber>
    </recommendedName>
</protein>
<feature type="binding site" evidence="2">
    <location>
        <position position="28"/>
    </location>
    <ligand>
        <name>Mg(2+)</name>
        <dbReference type="ChEBI" id="CHEBI:18420"/>
        <label>3</label>
    </ligand>
</feature>
<sequence>MLGEFALIKEFFSGHDKGRGITLGIGDDCALLAPDRNSELAITTDTLNEGIHFFKGEDPFYLGYKSLLVNISDLASMGARPAFFTLSLTLPDSDELFLREFSRGLFSLADKEKMALIGGNTSKGPLSITISAYGYVAKGCAMRRDLAKPGDIIYVSGNLGMGGLFVKAGYHELNLASDLFSIVHKKAQLIPSRTVFARALRRVCRCALDVSDGTVGDLRHILERSNVGAVLNLDKLPLDEIFDQVNLTALEKVELAAFGGCDYELLFTVNPKKISLLEKIAACHRVKITPIGVITKDKNLNLLFENKPYVKANRPFEHF</sequence>